<evidence type="ECO:0000313" key="2">
    <source>
        <dbReference type="Proteomes" id="UP001309876"/>
    </source>
</evidence>
<organism evidence="1 2">
    <name type="scientific">Lithohypha guttulata</name>
    <dbReference type="NCBI Taxonomy" id="1690604"/>
    <lineage>
        <taxon>Eukaryota</taxon>
        <taxon>Fungi</taxon>
        <taxon>Dikarya</taxon>
        <taxon>Ascomycota</taxon>
        <taxon>Pezizomycotina</taxon>
        <taxon>Eurotiomycetes</taxon>
        <taxon>Chaetothyriomycetidae</taxon>
        <taxon>Chaetothyriales</taxon>
        <taxon>Trichomeriaceae</taxon>
        <taxon>Lithohypha</taxon>
    </lineage>
</organism>
<name>A0AAN7QA94_9EURO</name>
<sequence>MSEIAKNVGYLIQQRKKYDTTVPDLATVKDFLRFYIATSQPRLAAQTTTDSMGTVAEWFFAGFARITGTVVPAGLRSEVYAWQRRVLTAQGLLVNVRRPKHNFTVTDLSRIVVAAWTNDDLVFTPERYRIQFTFIIRVFCWTGARIGAFLTGGLRYEDIELKIIYKIDQRWVKNNRDPKNIIFGTALREHDKFIFDDVATLLPMVFADKALFGFDTLADLQEQQIPDGQDELILRWRESALHKPILRKCTQAGGLRDEPMPKAAFSQIFHGALLNAGYFCQASIHSIRRQLGKQVDELYTEVQRSQHLTQADPRIFGQVYVANTSSVDGQGAFLGEPVNHKHIDFFQGLGRFLEPGLPSKLPARLEEGLKQDPEYRKLEADVRQCPQECPVALKQSKQLLASCWSKLKRVALINTRRSGYKIGETGTSLLVERSNAMISIGLT</sequence>
<dbReference type="AlphaFoldDB" id="A0AAN7QA94"/>
<comment type="caution">
    <text evidence="1">The sequence shown here is derived from an EMBL/GenBank/DDBJ whole genome shotgun (WGS) entry which is preliminary data.</text>
</comment>
<evidence type="ECO:0000313" key="1">
    <source>
        <dbReference type="EMBL" id="KAK5080233.1"/>
    </source>
</evidence>
<dbReference type="Proteomes" id="UP001309876">
    <property type="component" value="Unassembled WGS sequence"/>
</dbReference>
<reference evidence="1 2" key="1">
    <citation type="submission" date="2023-08" db="EMBL/GenBank/DDBJ databases">
        <title>Black Yeasts Isolated from many extreme environments.</title>
        <authorList>
            <person name="Coleine C."/>
            <person name="Stajich J.E."/>
            <person name="Selbmann L."/>
        </authorList>
    </citation>
    <scope>NUCLEOTIDE SEQUENCE [LARGE SCALE GENOMIC DNA]</scope>
    <source>
        <strain evidence="1 2">CCFEE 5910</strain>
    </source>
</reference>
<dbReference type="EMBL" id="JAVRRJ010000018">
    <property type="protein sequence ID" value="KAK5080233.1"/>
    <property type="molecule type" value="Genomic_DNA"/>
</dbReference>
<proteinExistence type="predicted"/>
<keyword evidence="2" id="KW-1185">Reference proteome</keyword>
<dbReference type="PANTHER" id="PTHR37535">
    <property type="entry name" value="FLUG DOMAIN PROTEIN"/>
    <property type="match status" value="1"/>
</dbReference>
<protein>
    <submittedName>
        <fullName evidence="1">Uncharacterized protein</fullName>
    </submittedName>
</protein>
<dbReference type="PANTHER" id="PTHR37535:SF3">
    <property type="entry name" value="FLUG DOMAIN-CONTAINING PROTEIN"/>
    <property type="match status" value="1"/>
</dbReference>
<accession>A0AAN7QA94</accession>
<dbReference type="InterPro" id="IPR021842">
    <property type="entry name" value="DUF3435"/>
</dbReference>
<dbReference type="Pfam" id="PF11917">
    <property type="entry name" value="DUF3435"/>
    <property type="match status" value="1"/>
</dbReference>
<gene>
    <name evidence="1" type="ORF">LTR05_008746</name>
</gene>